<feature type="non-terminal residue" evidence="16">
    <location>
        <position position="1"/>
    </location>
</feature>
<dbReference type="PANTHER" id="PTHR43030:SF1">
    <property type="entry name" value="PHOSPHOENOLPYRUVATE SYNTHASE"/>
    <property type="match status" value="1"/>
</dbReference>
<dbReference type="GO" id="GO:0046872">
    <property type="term" value="F:metal ion binding"/>
    <property type="evidence" value="ECO:0007669"/>
    <property type="project" value="UniProtKB-KW"/>
</dbReference>
<keyword evidence="12" id="KW-0460">Magnesium</keyword>
<keyword evidence="9" id="KW-0547">Nucleotide-binding</keyword>
<dbReference type="EC" id="2.7.9.2" evidence="5"/>
<dbReference type="InterPro" id="IPR002192">
    <property type="entry name" value="PPDK_AMP/ATP-bd"/>
</dbReference>
<dbReference type="EMBL" id="RJGP01001587">
    <property type="protein sequence ID" value="RVZ12029.1"/>
    <property type="molecule type" value="Genomic_DNA"/>
</dbReference>
<comment type="cofactor">
    <cofactor evidence="1">
        <name>Mg(2+)</name>
        <dbReference type="ChEBI" id="CHEBI:18420"/>
    </cofactor>
</comment>
<keyword evidence="10" id="KW-0418">Kinase</keyword>
<dbReference type="GO" id="GO:0005524">
    <property type="term" value="F:ATP binding"/>
    <property type="evidence" value="ECO:0007669"/>
    <property type="project" value="UniProtKB-KW"/>
</dbReference>
<dbReference type="Proteomes" id="UP000289022">
    <property type="component" value="Unassembled WGS sequence"/>
</dbReference>
<keyword evidence="11" id="KW-0067">ATP-binding</keyword>
<keyword evidence="8" id="KW-0479">Metal-binding</keyword>
<evidence type="ECO:0000313" key="17">
    <source>
        <dbReference type="Proteomes" id="UP000289022"/>
    </source>
</evidence>
<evidence type="ECO:0000259" key="15">
    <source>
        <dbReference type="Pfam" id="PF01326"/>
    </source>
</evidence>
<dbReference type="Gene3D" id="3.30.1490.20">
    <property type="entry name" value="ATP-grasp fold, A domain"/>
    <property type="match status" value="1"/>
</dbReference>
<accession>A0A438VN15</accession>
<evidence type="ECO:0000256" key="7">
    <source>
        <dbReference type="ARBA" id="ARBA00022679"/>
    </source>
</evidence>
<evidence type="ECO:0000256" key="3">
    <source>
        <dbReference type="ARBA" id="ARBA00004742"/>
    </source>
</evidence>
<feature type="non-terminal residue" evidence="16">
    <location>
        <position position="86"/>
    </location>
</feature>
<evidence type="ECO:0000256" key="6">
    <source>
        <dbReference type="ARBA" id="ARBA00021623"/>
    </source>
</evidence>
<evidence type="ECO:0000256" key="5">
    <source>
        <dbReference type="ARBA" id="ARBA00011996"/>
    </source>
</evidence>
<evidence type="ECO:0000256" key="12">
    <source>
        <dbReference type="ARBA" id="ARBA00022842"/>
    </source>
</evidence>
<evidence type="ECO:0000256" key="1">
    <source>
        <dbReference type="ARBA" id="ARBA00001946"/>
    </source>
</evidence>
<evidence type="ECO:0000256" key="2">
    <source>
        <dbReference type="ARBA" id="ARBA00002988"/>
    </source>
</evidence>
<dbReference type="GO" id="GO:0008986">
    <property type="term" value="F:pyruvate, water dikinase activity"/>
    <property type="evidence" value="ECO:0007669"/>
    <property type="project" value="UniProtKB-EC"/>
</dbReference>
<comment type="pathway">
    <text evidence="3">Carbohydrate biosynthesis; gluconeogenesis.</text>
</comment>
<feature type="domain" description="Pyruvate phosphate dikinase AMP/ATP-binding" evidence="15">
    <location>
        <begin position="2"/>
        <end position="86"/>
    </location>
</feature>
<evidence type="ECO:0000256" key="14">
    <source>
        <dbReference type="ARBA" id="ARBA00047700"/>
    </source>
</evidence>
<evidence type="ECO:0000256" key="4">
    <source>
        <dbReference type="ARBA" id="ARBA00007837"/>
    </source>
</evidence>
<dbReference type="UniPathway" id="UPA00138"/>
<dbReference type="PANTHER" id="PTHR43030">
    <property type="entry name" value="PHOSPHOENOLPYRUVATE SYNTHASE"/>
    <property type="match status" value="1"/>
</dbReference>
<evidence type="ECO:0000313" key="16">
    <source>
        <dbReference type="EMBL" id="RVZ12029.1"/>
    </source>
</evidence>
<evidence type="ECO:0000256" key="11">
    <source>
        <dbReference type="ARBA" id="ARBA00022840"/>
    </source>
</evidence>
<dbReference type="AlphaFoldDB" id="A0A438VN15"/>
<dbReference type="GO" id="GO:0006094">
    <property type="term" value="P:gluconeogenesis"/>
    <property type="evidence" value="ECO:0007669"/>
    <property type="project" value="UniProtKB-UniPathway"/>
</dbReference>
<reference evidence="16 17" key="1">
    <citation type="submission" date="2018-11" db="EMBL/GenBank/DDBJ databases">
        <title>Genetic determinants and prediction of antibiotic resistance phenotypes in Helicobacter pylori.</title>
        <authorList>
            <person name="Wagner K."/>
        </authorList>
    </citation>
    <scope>NUCLEOTIDE SEQUENCE [LARGE SCALE GENOMIC DNA]</scope>
    <source>
        <strain evidence="16 17">ZH70</strain>
    </source>
</reference>
<comment type="function">
    <text evidence="2">Catalyzes the phosphorylation of pyruvate to phosphoenolpyruvate.</text>
</comment>
<evidence type="ECO:0000256" key="9">
    <source>
        <dbReference type="ARBA" id="ARBA00022741"/>
    </source>
</evidence>
<dbReference type="Pfam" id="PF01326">
    <property type="entry name" value="PPDK_N"/>
    <property type="match status" value="1"/>
</dbReference>
<gene>
    <name evidence="16" type="ORF">EC518_14925</name>
</gene>
<dbReference type="SUPFAM" id="SSF56059">
    <property type="entry name" value="Glutathione synthetase ATP-binding domain-like"/>
    <property type="match status" value="1"/>
</dbReference>
<evidence type="ECO:0000256" key="8">
    <source>
        <dbReference type="ARBA" id="ARBA00022723"/>
    </source>
</evidence>
<evidence type="ECO:0000256" key="13">
    <source>
        <dbReference type="ARBA" id="ARBA00033470"/>
    </source>
</evidence>
<proteinExistence type="inferred from homology"/>
<sequence>DEIFQAYEILSRQYDMKEADVAVRSSATAEDLPDASFAGQQDTYLNIKGKTELIHYIKSCLASLFTDRAISYRASRGFDHLKVALS</sequence>
<evidence type="ECO:0000256" key="10">
    <source>
        <dbReference type="ARBA" id="ARBA00022777"/>
    </source>
</evidence>
<comment type="caution">
    <text evidence="16">The sequence shown here is derived from an EMBL/GenBank/DDBJ whole genome shotgun (WGS) entry which is preliminary data.</text>
</comment>
<dbReference type="InterPro" id="IPR006319">
    <property type="entry name" value="PEP_synth"/>
</dbReference>
<protein>
    <recommendedName>
        <fullName evidence="6">Phosphoenolpyruvate synthase</fullName>
        <ecNumber evidence="5">2.7.9.2</ecNumber>
    </recommendedName>
    <alternativeName>
        <fullName evidence="13">Pyruvate, water dikinase</fullName>
    </alternativeName>
</protein>
<dbReference type="InterPro" id="IPR013815">
    <property type="entry name" value="ATP_grasp_subdomain_1"/>
</dbReference>
<organism evidence="16 17">
    <name type="scientific">Helicobacter pylori</name>
    <name type="common">Campylobacter pylori</name>
    <dbReference type="NCBI Taxonomy" id="210"/>
    <lineage>
        <taxon>Bacteria</taxon>
        <taxon>Pseudomonadati</taxon>
        <taxon>Campylobacterota</taxon>
        <taxon>Epsilonproteobacteria</taxon>
        <taxon>Campylobacterales</taxon>
        <taxon>Helicobacteraceae</taxon>
        <taxon>Helicobacter</taxon>
    </lineage>
</organism>
<comment type="catalytic activity">
    <reaction evidence="14">
        <text>pyruvate + ATP + H2O = phosphoenolpyruvate + AMP + phosphate + 2 H(+)</text>
        <dbReference type="Rhea" id="RHEA:11364"/>
        <dbReference type="ChEBI" id="CHEBI:15361"/>
        <dbReference type="ChEBI" id="CHEBI:15377"/>
        <dbReference type="ChEBI" id="CHEBI:15378"/>
        <dbReference type="ChEBI" id="CHEBI:30616"/>
        <dbReference type="ChEBI" id="CHEBI:43474"/>
        <dbReference type="ChEBI" id="CHEBI:58702"/>
        <dbReference type="ChEBI" id="CHEBI:456215"/>
        <dbReference type="EC" id="2.7.9.2"/>
    </reaction>
</comment>
<keyword evidence="7" id="KW-0808">Transferase</keyword>
<name>A0A438VN15_HELPX</name>
<comment type="similarity">
    <text evidence="4">Belongs to the PEP-utilizing enzyme family.</text>
</comment>